<evidence type="ECO:0000313" key="1">
    <source>
        <dbReference type="EMBL" id="CAD8129039.1"/>
    </source>
</evidence>
<dbReference type="EMBL" id="CAJJDN010000205">
    <property type="protein sequence ID" value="CAD8129039.1"/>
    <property type="molecule type" value="Genomic_DNA"/>
</dbReference>
<keyword evidence="2" id="KW-1185">Reference proteome</keyword>
<dbReference type="AlphaFoldDB" id="A0A8S1RPS0"/>
<comment type="caution">
    <text evidence="1">The sequence shown here is derived from an EMBL/GenBank/DDBJ whole genome shotgun (WGS) entry which is preliminary data.</text>
</comment>
<gene>
    <name evidence="1" type="ORF">PSON_ATCC_30995.1.T2050009</name>
</gene>
<organism evidence="1 2">
    <name type="scientific">Paramecium sonneborni</name>
    <dbReference type="NCBI Taxonomy" id="65129"/>
    <lineage>
        <taxon>Eukaryota</taxon>
        <taxon>Sar</taxon>
        <taxon>Alveolata</taxon>
        <taxon>Ciliophora</taxon>
        <taxon>Intramacronucleata</taxon>
        <taxon>Oligohymenophorea</taxon>
        <taxon>Peniculida</taxon>
        <taxon>Parameciidae</taxon>
        <taxon>Paramecium</taxon>
    </lineage>
</organism>
<protein>
    <submittedName>
        <fullName evidence="1">Uncharacterized protein</fullName>
    </submittedName>
</protein>
<accession>A0A8S1RPS0</accession>
<name>A0A8S1RPS0_9CILI</name>
<dbReference type="Proteomes" id="UP000692954">
    <property type="component" value="Unassembled WGS sequence"/>
</dbReference>
<reference evidence="1" key="1">
    <citation type="submission" date="2021-01" db="EMBL/GenBank/DDBJ databases">
        <authorList>
            <consortium name="Genoscope - CEA"/>
            <person name="William W."/>
        </authorList>
    </citation>
    <scope>NUCLEOTIDE SEQUENCE</scope>
</reference>
<proteinExistence type="predicted"/>
<dbReference type="PANTHER" id="PTHR33706">
    <property type="entry name" value="MORN VARIANT REPEAT PROTEIN"/>
    <property type="match status" value="1"/>
</dbReference>
<evidence type="ECO:0000313" key="2">
    <source>
        <dbReference type="Proteomes" id="UP000692954"/>
    </source>
</evidence>
<dbReference type="OrthoDB" id="321809at2759"/>
<sequence>MDIQTENLQRDLQSPYFKQAIQEHEIEKWDDCNCQISKKTVQITFTQNQQILYLQDGAILRKEQIHDTNNLELFSNIDQIENVFWKGQNGLNKDKIGKWIVSWYGEVLVSVGGYYEVGQKHGLWKEMIQKFQIYAQVFQVGEYQHDLRRGQWNIIYHNKKIGNGRYNEIGQKIGKWIELSDSFFDYSQVTYNGEYNIKGRKIGKWDTMYCRNFEKYYKQIGGGIYIQKQDGNSGKYKMWIELWEGFNDHAQVIYIGEYNIKSMKVGQWDIKYYQKYDNQYRKIGGGIYMEYQDNSSGKIGNWLDLWEGFKSTAQIIYNGDYNQQGKKIGRWNILLLDKFDYNSNTQIGGGYYEEQQNGTSVKMGIWIELWEGFKDNAQVTYVGEYNVKGVKMGRWNIWHQEKYGDDKNNQIGGGQYEEQQDGICVKVGMWVEVWEGFNDNAQVTYSGQYNLNGVKIGQWEIMYRKNEDEPFKKIGGGQYYQQRKDFSIKTGRWIEMGDYWWQTYNGNYNEQGIKIGIWKAMDISENKKFDEIIYND</sequence>
<dbReference type="PANTHER" id="PTHR33706:SF1">
    <property type="entry name" value="TPR REPEAT PROTEIN"/>
    <property type="match status" value="1"/>
</dbReference>